<evidence type="ECO:0000256" key="1">
    <source>
        <dbReference type="SAM" id="Phobius"/>
    </source>
</evidence>
<keyword evidence="5" id="KW-1185">Reference proteome</keyword>
<keyword evidence="1" id="KW-1133">Transmembrane helix</keyword>
<evidence type="ECO:0000313" key="4">
    <source>
        <dbReference type="Proteomes" id="UP000242243"/>
    </source>
</evidence>
<dbReference type="AlphaFoldDB" id="A0A1I5RHM4"/>
<dbReference type="Proteomes" id="UP000242243">
    <property type="component" value="Unassembled WGS sequence"/>
</dbReference>
<reference evidence="2 5" key="2">
    <citation type="submission" date="2019-07" db="EMBL/GenBank/DDBJ databases">
        <title>Whole genome shotgun sequence of Halolactibacillus halophilus NBRC 100868.</title>
        <authorList>
            <person name="Hosoyama A."/>
            <person name="Uohara A."/>
            <person name="Ohji S."/>
            <person name="Ichikawa N."/>
        </authorList>
    </citation>
    <scope>NUCLEOTIDE SEQUENCE [LARGE SCALE GENOMIC DNA]</scope>
    <source>
        <strain evidence="2 5">NBRC 100868</strain>
    </source>
</reference>
<keyword evidence="1" id="KW-0472">Membrane</keyword>
<feature type="transmembrane region" description="Helical" evidence="1">
    <location>
        <begin position="73"/>
        <end position="91"/>
    </location>
</feature>
<name>A0A1I5RHM4_9BACI</name>
<sequence>MIESTKFQIIKFIMIISVIIGLAFSQVHIAAVSLLFVREIGFYLFLFVFSSVIYLAILFGFRSWDRASVVQTVLAALATVLTGGYTILLFIQDRADPRSVDFSEISLSFSLIVATVIIYFIGTVALLITAKKSSRGLK</sequence>
<feature type="transmembrane region" description="Helical" evidence="1">
    <location>
        <begin position="42"/>
        <end position="61"/>
    </location>
</feature>
<evidence type="ECO:0000313" key="2">
    <source>
        <dbReference type="EMBL" id="GEM02361.1"/>
    </source>
</evidence>
<feature type="transmembrane region" description="Helical" evidence="1">
    <location>
        <begin position="111"/>
        <end position="130"/>
    </location>
</feature>
<feature type="transmembrane region" description="Helical" evidence="1">
    <location>
        <begin position="12"/>
        <end position="36"/>
    </location>
</feature>
<evidence type="ECO:0000313" key="3">
    <source>
        <dbReference type="EMBL" id="SFP58033.1"/>
    </source>
</evidence>
<reference evidence="3 4" key="1">
    <citation type="submission" date="2016-10" db="EMBL/GenBank/DDBJ databases">
        <authorList>
            <person name="de Groot N.N."/>
        </authorList>
    </citation>
    <scope>NUCLEOTIDE SEQUENCE [LARGE SCALE GENOMIC DNA]</scope>
    <source>
        <strain evidence="3 4">DSM 17073</strain>
    </source>
</reference>
<evidence type="ECO:0000313" key="5">
    <source>
        <dbReference type="Proteomes" id="UP000321547"/>
    </source>
</evidence>
<dbReference type="RefSeq" id="WP_089832992.1">
    <property type="nucleotide sequence ID" value="NZ_BJWI01000033.1"/>
</dbReference>
<protein>
    <submittedName>
        <fullName evidence="3">Uncharacterized protein</fullName>
    </submittedName>
</protein>
<organism evidence="3 4">
    <name type="scientific">Halolactibacillus halophilus</name>
    <dbReference type="NCBI Taxonomy" id="306540"/>
    <lineage>
        <taxon>Bacteria</taxon>
        <taxon>Bacillati</taxon>
        <taxon>Bacillota</taxon>
        <taxon>Bacilli</taxon>
        <taxon>Bacillales</taxon>
        <taxon>Bacillaceae</taxon>
        <taxon>Halolactibacillus</taxon>
    </lineage>
</organism>
<gene>
    <name evidence="2" type="ORF">HHA03_18930</name>
    <name evidence="3" type="ORF">SAMN05421839_13021</name>
</gene>
<dbReference type="Proteomes" id="UP000321547">
    <property type="component" value="Unassembled WGS sequence"/>
</dbReference>
<accession>A0A1I5RHM4</accession>
<dbReference type="EMBL" id="BJWI01000033">
    <property type="protein sequence ID" value="GEM02361.1"/>
    <property type="molecule type" value="Genomic_DNA"/>
</dbReference>
<dbReference type="EMBL" id="FOXC01000030">
    <property type="protein sequence ID" value="SFP58033.1"/>
    <property type="molecule type" value="Genomic_DNA"/>
</dbReference>
<dbReference type="STRING" id="306540.SAMN05421839_13021"/>
<proteinExistence type="predicted"/>
<keyword evidence="1" id="KW-0812">Transmembrane</keyword>